<dbReference type="SFLD" id="SFLDG01129">
    <property type="entry name" value="C1.5:_HAD__Beta-PGM__Phosphata"/>
    <property type="match status" value="1"/>
</dbReference>
<evidence type="ECO:0000256" key="4">
    <source>
        <dbReference type="ARBA" id="ARBA00013078"/>
    </source>
</evidence>
<dbReference type="SFLD" id="SFLDS00003">
    <property type="entry name" value="Haloacid_Dehalogenase"/>
    <property type="match status" value="1"/>
</dbReference>
<reference evidence="5 6" key="1">
    <citation type="submission" date="2020-08" db="EMBL/GenBank/DDBJ databases">
        <title>Genomic Encyclopedia of Type Strains, Phase IV (KMG-IV): sequencing the most valuable type-strain genomes for metagenomic binning, comparative biology and taxonomic classification.</title>
        <authorList>
            <person name="Goeker M."/>
        </authorList>
    </citation>
    <scope>NUCLEOTIDE SEQUENCE [LARGE SCALE GENOMIC DNA]</scope>
    <source>
        <strain evidence="5 6">DSM 103377</strain>
    </source>
</reference>
<dbReference type="Pfam" id="PF13419">
    <property type="entry name" value="HAD_2"/>
    <property type="match status" value="1"/>
</dbReference>
<protein>
    <recommendedName>
        <fullName evidence="4">phosphoglycolate phosphatase</fullName>
        <ecNumber evidence="4">3.1.3.18</ecNumber>
    </recommendedName>
</protein>
<comment type="pathway">
    <text evidence="2">Organic acid metabolism; glycolate biosynthesis; glycolate from 2-phosphoglycolate: step 1/1.</text>
</comment>
<proteinExistence type="inferred from homology"/>
<dbReference type="InterPro" id="IPR036412">
    <property type="entry name" value="HAD-like_sf"/>
</dbReference>
<sequence>MRATFHHEGRVSEVSDANWALIIRSLAFDAIIFDCDGTLVDSTEAHFLSMRAAAIAQGQVMTKEWYKSLTGLDRRSLFVRFAEFKGGHFDIAKACQDSIAAYSDCVSFVTPIKTSVDLLRDLHGEMPIAVASNAEREVVNLSLAKTGVAGLISAIATISDGTAPKPAPDLFLLAAKRLGIQAARALVIEDSAEGTQAALAAGMSVMRIIEP</sequence>
<accession>A0A840WJW3</accession>
<dbReference type="RefSeq" id="WP_184009900.1">
    <property type="nucleotide sequence ID" value="NZ_JACIJS010000004.1"/>
</dbReference>
<evidence type="ECO:0000313" key="5">
    <source>
        <dbReference type="EMBL" id="MBB5515359.1"/>
    </source>
</evidence>
<dbReference type="PANTHER" id="PTHR43434">
    <property type="entry name" value="PHOSPHOGLYCOLATE PHOSPHATASE"/>
    <property type="match status" value="1"/>
</dbReference>
<dbReference type="Proteomes" id="UP000553766">
    <property type="component" value="Unassembled WGS sequence"/>
</dbReference>
<evidence type="ECO:0000256" key="1">
    <source>
        <dbReference type="ARBA" id="ARBA00000830"/>
    </source>
</evidence>
<dbReference type="EMBL" id="JACIJS010000004">
    <property type="protein sequence ID" value="MBB5515359.1"/>
    <property type="molecule type" value="Genomic_DNA"/>
</dbReference>
<dbReference type="SUPFAM" id="SSF56784">
    <property type="entry name" value="HAD-like"/>
    <property type="match status" value="1"/>
</dbReference>
<dbReference type="InterPro" id="IPR041492">
    <property type="entry name" value="HAD_2"/>
</dbReference>
<dbReference type="Gene3D" id="1.10.150.240">
    <property type="entry name" value="Putative phosphatase, domain 2"/>
    <property type="match status" value="1"/>
</dbReference>
<dbReference type="AlphaFoldDB" id="A0A840WJW3"/>
<dbReference type="GO" id="GO:0006281">
    <property type="term" value="P:DNA repair"/>
    <property type="evidence" value="ECO:0007669"/>
    <property type="project" value="TreeGrafter"/>
</dbReference>
<keyword evidence="6" id="KW-1185">Reference proteome</keyword>
<name>A0A840WJW3_9RHOB</name>
<gene>
    <name evidence="5" type="ORF">FHS89_001371</name>
</gene>
<dbReference type="GO" id="GO:0008967">
    <property type="term" value="F:phosphoglycolate phosphatase activity"/>
    <property type="evidence" value="ECO:0007669"/>
    <property type="project" value="UniProtKB-EC"/>
</dbReference>
<comment type="catalytic activity">
    <reaction evidence="1">
        <text>2-phosphoglycolate + H2O = glycolate + phosphate</text>
        <dbReference type="Rhea" id="RHEA:14369"/>
        <dbReference type="ChEBI" id="CHEBI:15377"/>
        <dbReference type="ChEBI" id="CHEBI:29805"/>
        <dbReference type="ChEBI" id="CHEBI:43474"/>
        <dbReference type="ChEBI" id="CHEBI:58033"/>
        <dbReference type="EC" id="3.1.3.18"/>
    </reaction>
</comment>
<dbReference type="InterPro" id="IPR050155">
    <property type="entry name" value="HAD-like_hydrolase_sf"/>
</dbReference>
<comment type="caution">
    <text evidence="5">The sequence shown here is derived from an EMBL/GenBank/DDBJ whole genome shotgun (WGS) entry which is preliminary data.</text>
</comment>
<evidence type="ECO:0000256" key="2">
    <source>
        <dbReference type="ARBA" id="ARBA00004818"/>
    </source>
</evidence>
<dbReference type="NCBIfam" id="TIGR01509">
    <property type="entry name" value="HAD-SF-IA-v3"/>
    <property type="match status" value="1"/>
</dbReference>
<dbReference type="InterPro" id="IPR006439">
    <property type="entry name" value="HAD-SF_hydro_IA"/>
</dbReference>
<dbReference type="InterPro" id="IPR023214">
    <property type="entry name" value="HAD_sf"/>
</dbReference>
<evidence type="ECO:0000313" key="6">
    <source>
        <dbReference type="Proteomes" id="UP000553766"/>
    </source>
</evidence>
<evidence type="ECO:0000256" key="3">
    <source>
        <dbReference type="ARBA" id="ARBA00006171"/>
    </source>
</evidence>
<organism evidence="5 6">
    <name type="scientific">Rubricella aquisinus</name>
    <dbReference type="NCBI Taxonomy" id="2028108"/>
    <lineage>
        <taxon>Bacteria</taxon>
        <taxon>Pseudomonadati</taxon>
        <taxon>Pseudomonadota</taxon>
        <taxon>Alphaproteobacteria</taxon>
        <taxon>Rhodobacterales</taxon>
        <taxon>Paracoccaceae</taxon>
        <taxon>Rubricella</taxon>
    </lineage>
</organism>
<dbReference type="EC" id="3.1.3.18" evidence="4"/>
<dbReference type="InterPro" id="IPR023198">
    <property type="entry name" value="PGP-like_dom2"/>
</dbReference>
<dbReference type="PANTHER" id="PTHR43434:SF1">
    <property type="entry name" value="PHOSPHOGLYCOLATE PHOSPHATASE"/>
    <property type="match status" value="1"/>
</dbReference>
<comment type="similarity">
    <text evidence="3">Belongs to the HAD-like hydrolase superfamily. CbbY/CbbZ/Gph/YieH family.</text>
</comment>
<dbReference type="Gene3D" id="3.40.50.1000">
    <property type="entry name" value="HAD superfamily/HAD-like"/>
    <property type="match status" value="1"/>
</dbReference>